<protein>
    <submittedName>
        <fullName evidence="10">ABC transporter permease</fullName>
    </submittedName>
</protein>
<dbReference type="InterPro" id="IPR025857">
    <property type="entry name" value="MacB_PCD"/>
</dbReference>
<sequence>MKGSGAFRERLLEAWVEIRENLGRSSLQALGVLLGVASVLGGFSISDSQRKRADEMFVKMGGLDKLNIQPRAAIKDGRPTALQQANLGLRDADAIGGEALKSEAIQGVSRQKNARTRVVSGHADQDRQVSGIGGDFIPANGYGIAQGRGFSNTEMETGAPVVILGTEAANTFFPKGDALGQSMKVGNIPVTVIGTFEERVFRFREGQGNQFWWRNRIIAVPANLVQRRMNGDAYRRVDRVTFRIPDMSVMSGFAQQLKNLVTSNHRLQEDFRLDDVAARVRRRQSQGSVYDIIFMLSGVLALVGGGIVNVNIQMASLKERVREVGVKMAIGASGREIFKGFMTEALLLTALGGFAGLVLGVGFSWVITKSIGIPLFMKPASFLWAYGLAAVFGFLFALYPAWKASRLSPMEALRYE</sequence>
<accession>A0A9D7XL85</accession>
<name>A0A9D7XL85_9BACT</name>
<feature type="transmembrane region" description="Helical" evidence="7">
    <location>
        <begin position="289"/>
        <end position="312"/>
    </location>
</feature>
<evidence type="ECO:0000259" key="8">
    <source>
        <dbReference type="Pfam" id="PF02687"/>
    </source>
</evidence>
<reference evidence="10" key="1">
    <citation type="submission" date="2020-10" db="EMBL/GenBank/DDBJ databases">
        <title>Connecting structure to function with the recovery of over 1000 high-quality activated sludge metagenome-assembled genomes encoding full-length rRNA genes using long-read sequencing.</title>
        <authorList>
            <person name="Singleton C.M."/>
            <person name="Petriglieri F."/>
            <person name="Kristensen J.M."/>
            <person name="Kirkegaard R.H."/>
            <person name="Michaelsen T.Y."/>
            <person name="Andersen M.H."/>
            <person name="Karst S.M."/>
            <person name="Dueholm M.S."/>
            <person name="Nielsen P.H."/>
            <person name="Albertsen M."/>
        </authorList>
    </citation>
    <scope>NUCLEOTIDE SEQUENCE</scope>
    <source>
        <strain evidence="10">Skiv_18-Q3-R9-52_MAXAC.067</strain>
    </source>
</reference>
<evidence type="ECO:0000259" key="9">
    <source>
        <dbReference type="Pfam" id="PF12704"/>
    </source>
</evidence>
<organism evidence="10 11">
    <name type="scientific">Candidatus Geothrix skivensis</name>
    <dbReference type="NCBI Taxonomy" id="2954439"/>
    <lineage>
        <taxon>Bacteria</taxon>
        <taxon>Pseudomonadati</taxon>
        <taxon>Acidobacteriota</taxon>
        <taxon>Holophagae</taxon>
        <taxon>Holophagales</taxon>
        <taxon>Holophagaceae</taxon>
        <taxon>Geothrix</taxon>
    </lineage>
</organism>
<feature type="domain" description="MacB-like periplasmic core" evidence="9">
    <location>
        <begin position="27"/>
        <end position="259"/>
    </location>
</feature>
<dbReference type="InterPro" id="IPR050250">
    <property type="entry name" value="Macrolide_Exporter_MacB"/>
</dbReference>
<feature type="transmembrane region" description="Helical" evidence="7">
    <location>
        <begin position="345"/>
        <end position="368"/>
    </location>
</feature>
<proteinExistence type="inferred from homology"/>
<evidence type="ECO:0000256" key="3">
    <source>
        <dbReference type="ARBA" id="ARBA00022692"/>
    </source>
</evidence>
<comment type="caution">
    <text evidence="10">The sequence shown here is derived from an EMBL/GenBank/DDBJ whole genome shotgun (WGS) entry which is preliminary data.</text>
</comment>
<evidence type="ECO:0000256" key="7">
    <source>
        <dbReference type="SAM" id="Phobius"/>
    </source>
</evidence>
<keyword evidence="5 7" id="KW-0472">Membrane</keyword>
<evidence type="ECO:0000256" key="6">
    <source>
        <dbReference type="ARBA" id="ARBA00038076"/>
    </source>
</evidence>
<feature type="transmembrane region" description="Helical" evidence="7">
    <location>
        <begin position="380"/>
        <end position="402"/>
    </location>
</feature>
<feature type="domain" description="ABC3 transporter permease C-terminal" evidence="8">
    <location>
        <begin position="297"/>
        <end position="409"/>
    </location>
</feature>
<dbReference type="PANTHER" id="PTHR30572">
    <property type="entry name" value="MEMBRANE COMPONENT OF TRANSPORTER-RELATED"/>
    <property type="match status" value="1"/>
</dbReference>
<evidence type="ECO:0000313" key="11">
    <source>
        <dbReference type="Proteomes" id="UP000886657"/>
    </source>
</evidence>
<evidence type="ECO:0000256" key="4">
    <source>
        <dbReference type="ARBA" id="ARBA00022989"/>
    </source>
</evidence>
<dbReference type="GO" id="GO:0022857">
    <property type="term" value="F:transmembrane transporter activity"/>
    <property type="evidence" value="ECO:0007669"/>
    <property type="project" value="TreeGrafter"/>
</dbReference>
<keyword evidence="3 7" id="KW-0812">Transmembrane</keyword>
<evidence type="ECO:0000313" key="10">
    <source>
        <dbReference type="EMBL" id="MBK9796250.1"/>
    </source>
</evidence>
<gene>
    <name evidence="10" type="ORF">IPP58_07100</name>
</gene>
<dbReference type="EMBL" id="JADKIO010000005">
    <property type="protein sequence ID" value="MBK9796250.1"/>
    <property type="molecule type" value="Genomic_DNA"/>
</dbReference>
<evidence type="ECO:0000256" key="1">
    <source>
        <dbReference type="ARBA" id="ARBA00004651"/>
    </source>
</evidence>
<keyword evidence="4 7" id="KW-1133">Transmembrane helix</keyword>
<dbReference type="Pfam" id="PF12704">
    <property type="entry name" value="MacB_PCD"/>
    <property type="match status" value="1"/>
</dbReference>
<dbReference type="InterPro" id="IPR003838">
    <property type="entry name" value="ABC3_permease_C"/>
</dbReference>
<evidence type="ECO:0000256" key="5">
    <source>
        <dbReference type="ARBA" id="ARBA00023136"/>
    </source>
</evidence>
<keyword evidence="2" id="KW-1003">Cell membrane</keyword>
<dbReference type="Proteomes" id="UP000886657">
    <property type="component" value="Unassembled WGS sequence"/>
</dbReference>
<evidence type="ECO:0000256" key="2">
    <source>
        <dbReference type="ARBA" id="ARBA00022475"/>
    </source>
</evidence>
<dbReference type="GO" id="GO:0005886">
    <property type="term" value="C:plasma membrane"/>
    <property type="evidence" value="ECO:0007669"/>
    <property type="project" value="UniProtKB-SubCell"/>
</dbReference>
<dbReference type="PANTHER" id="PTHR30572:SF4">
    <property type="entry name" value="ABC TRANSPORTER PERMEASE YTRF"/>
    <property type="match status" value="1"/>
</dbReference>
<comment type="subcellular location">
    <subcellularLocation>
        <location evidence="1">Cell membrane</location>
        <topology evidence="1">Multi-pass membrane protein</topology>
    </subcellularLocation>
</comment>
<dbReference type="AlphaFoldDB" id="A0A9D7XL85"/>
<comment type="similarity">
    <text evidence="6">Belongs to the ABC-4 integral membrane protein family.</text>
</comment>
<dbReference type="Pfam" id="PF02687">
    <property type="entry name" value="FtsX"/>
    <property type="match status" value="1"/>
</dbReference>